<dbReference type="GO" id="GO:0015074">
    <property type="term" value="P:DNA integration"/>
    <property type="evidence" value="ECO:0007669"/>
    <property type="project" value="InterPro"/>
</dbReference>
<dbReference type="InterPro" id="IPR012337">
    <property type="entry name" value="RNaseH-like_sf"/>
</dbReference>
<sequence>MRAYKILPVEMRVRDFNLSKSALQRLSWMDWYFTHSKNAEATCRHFSISKSVFYRWKNRFNKDNLITLEFNTKLCTPHKLREMTTPTWILKKIYDIRFNDLEKSKYEIHEELLREGIKISHKVIQKVINRHIELRNTQHKATLKKHRNYSIARIKAAYELKDKDLGSLVQIDTKYLYVLGRRFYLYVAIDCKSRYAFIWAYGSCNSTNAADFLTKVIDYFPFPISAINTDNGPEYLLNFHKRCEELEIPHYFNTPHTPTMNSRAERLIQTAEYEFFNYQYDLLPILKDINSRCLLFNDKYNNRRFHHALSYKTPSEYVYNYLSEKGGQPFSI</sequence>
<dbReference type="InterPro" id="IPR036397">
    <property type="entry name" value="RNaseH_sf"/>
</dbReference>
<gene>
    <name evidence="2" type="ORF">A3E45_02820</name>
</gene>
<organism evidence="2 3">
    <name type="scientific">Candidatus Daviesbacteria bacterium RIFCSPHIGHO2_12_FULL_43_11</name>
    <dbReference type="NCBI Taxonomy" id="1797780"/>
    <lineage>
        <taxon>Bacteria</taxon>
        <taxon>Candidatus Daviesiibacteriota</taxon>
    </lineage>
</organism>
<reference evidence="2 3" key="1">
    <citation type="journal article" date="2016" name="Nat. Commun.">
        <title>Thousands of microbial genomes shed light on interconnected biogeochemical processes in an aquifer system.</title>
        <authorList>
            <person name="Anantharaman K."/>
            <person name="Brown C.T."/>
            <person name="Hug L.A."/>
            <person name="Sharon I."/>
            <person name="Castelle C.J."/>
            <person name="Probst A.J."/>
            <person name="Thomas B.C."/>
            <person name="Singh A."/>
            <person name="Wilkins M.J."/>
            <person name="Karaoz U."/>
            <person name="Brodie E.L."/>
            <person name="Williams K.H."/>
            <person name="Hubbard S.S."/>
            <person name="Banfield J.F."/>
        </authorList>
    </citation>
    <scope>NUCLEOTIDE SEQUENCE [LARGE SCALE GENOMIC DNA]</scope>
</reference>
<dbReference type="EMBL" id="MFDH01000010">
    <property type="protein sequence ID" value="OGE36679.1"/>
    <property type="molecule type" value="Genomic_DNA"/>
</dbReference>
<dbReference type="Proteomes" id="UP000176405">
    <property type="component" value="Unassembled WGS sequence"/>
</dbReference>
<dbReference type="InterPro" id="IPR001584">
    <property type="entry name" value="Integrase_cat-core"/>
</dbReference>
<proteinExistence type="predicted"/>
<accession>A0A1F5K707</accession>
<dbReference type="GO" id="GO:0003676">
    <property type="term" value="F:nucleic acid binding"/>
    <property type="evidence" value="ECO:0007669"/>
    <property type="project" value="InterPro"/>
</dbReference>
<dbReference type="AlphaFoldDB" id="A0A1F5K707"/>
<feature type="domain" description="Integrase catalytic" evidence="1">
    <location>
        <begin position="160"/>
        <end position="322"/>
    </location>
</feature>
<dbReference type="Pfam" id="PF00665">
    <property type="entry name" value="rve"/>
    <property type="match status" value="1"/>
</dbReference>
<name>A0A1F5K707_9BACT</name>
<dbReference type="Gene3D" id="3.30.420.10">
    <property type="entry name" value="Ribonuclease H-like superfamily/Ribonuclease H"/>
    <property type="match status" value="1"/>
</dbReference>
<evidence type="ECO:0000313" key="3">
    <source>
        <dbReference type="Proteomes" id="UP000176405"/>
    </source>
</evidence>
<evidence type="ECO:0000313" key="2">
    <source>
        <dbReference type="EMBL" id="OGE36679.1"/>
    </source>
</evidence>
<protein>
    <recommendedName>
        <fullName evidence="1">Integrase catalytic domain-containing protein</fullName>
    </recommendedName>
</protein>
<evidence type="ECO:0000259" key="1">
    <source>
        <dbReference type="PROSITE" id="PS50994"/>
    </source>
</evidence>
<comment type="caution">
    <text evidence="2">The sequence shown here is derived from an EMBL/GenBank/DDBJ whole genome shotgun (WGS) entry which is preliminary data.</text>
</comment>
<dbReference type="SUPFAM" id="SSF53098">
    <property type="entry name" value="Ribonuclease H-like"/>
    <property type="match status" value="1"/>
</dbReference>
<dbReference type="STRING" id="1797780.A3E45_02820"/>
<dbReference type="PROSITE" id="PS50994">
    <property type="entry name" value="INTEGRASE"/>
    <property type="match status" value="1"/>
</dbReference>